<feature type="region of interest" description="Disordered" evidence="1">
    <location>
        <begin position="1"/>
        <end position="224"/>
    </location>
</feature>
<dbReference type="EMBL" id="ML978129">
    <property type="protein sequence ID" value="KAF2096340.1"/>
    <property type="molecule type" value="Genomic_DNA"/>
</dbReference>
<dbReference type="PANTHER" id="PTHR28155:SF1">
    <property type="entry name" value="DNA-DIRECTED RNA POLYMERASE I SUBUNIT RPA34.5-DOMAIN-CONTAINING PROTEIN"/>
    <property type="match status" value="1"/>
</dbReference>
<reference evidence="2" key="1">
    <citation type="journal article" date="2020" name="Stud. Mycol.">
        <title>101 Dothideomycetes genomes: a test case for predicting lifestyles and emergence of pathogens.</title>
        <authorList>
            <person name="Haridas S."/>
            <person name="Albert R."/>
            <person name="Binder M."/>
            <person name="Bloem J."/>
            <person name="Labutti K."/>
            <person name="Salamov A."/>
            <person name="Andreopoulos B."/>
            <person name="Baker S."/>
            <person name="Barry K."/>
            <person name="Bills G."/>
            <person name="Bluhm B."/>
            <person name="Cannon C."/>
            <person name="Castanera R."/>
            <person name="Culley D."/>
            <person name="Daum C."/>
            <person name="Ezra D."/>
            <person name="Gonzalez J."/>
            <person name="Henrissat B."/>
            <person name="Kuo A."/>
            <person name="Liang C."/>
            <person name="Lipzen A."/>
            <person name="Lutzoni F."/>
            <person name="Magnuson J."/>
            <person name="Mondo S."/>
            <person name="Nolan M."/>
            <person name="Ohm R."/>
            <person name="Pangilinan J."/>
            <person name="Park H.-J."/>
            <person name="Ramirez L."/>
            <person name="Alfaro M."/>
            <person name="Sun H."/>
            <person name="Tritt A."/>
            <person name="Yoshinaga Y."/>
            <person name="Zwiers L.-H."/>
            <person name="Turgeon B."/>
            <person name="Goodwin S."/>
            <person name="Spatafora J."/>
            <person name="Crous P."/>
            <person name="Grigoriev I."/>
        </authorList>
    </citation>
    <scope>NUCLEOTIDE SEQUENCE</scope>
    <source>
        <strain evidence="2">CBS 133067</strain>
    </source>
</reference>
<dbReference type="Proteomes" id="UP000799772">
    <property type="component" value="Unassembled WGS sequence"/>
</dbReference>
<dbReference type="InterPro" id="IPR013240">
    <property type="entry name" value="DNA-dir_RNA_pol1_su_RPA34"/>
</dbReference>
<feature type="compositionally biased region" description="Basic residues" evidence="1">
    <location>
        <begin position="417"/>
        <end position="427"/>
    </location>
</feature>
<evidence type="ECO:0000313" key="3">
    <source>
        <dbReference type="Proteomes" id="UP000799772"/>
    </source>
</evidence>
<evidence type="ECO:0000313" key="2">
    <source>
        <dbReference type="EMBL" id="KAF2096340.1"/>
    </source>
</evidence>
<gene>
    <name evidence="2" type="ORF">NA57DRAFT_77945</name>
</gene>
<feature type="compositionally biased region" description="Acidic residues" evidence="1">
    <location>
        <begin position="158"/>
        <end position="181"/>
    </location>
</feature>
<evidence type="ECO:0000256" key="1">
    <source>
        <dbReference type="SAM" id="MobiDB-lite"/>
    </source>
</evidence>
<dbReference type="InterPro" id="IPR053263">
    <property type="entry name" value="Euk_RPA34_RNAP_subunit"/>
</dbReference>
<feature type="compositionally biased region" description="Basic and acidic residues" evidence="1">
    <location>
        <begin position="407"/>
        <end position="416"/>
    </location>
</feature>
<dbReference type="Pfam" id="PF08208">
    <property type="entry name" value="RNA_polI_A34"/>
    <property type="match status" value="1"/>
</dbReference>
<protein>
    <submittedName>
        <fullName evidence="2">Uncharacterized protein</fullName>
    </submittedName>
</protein>
<accession>A0A9P4M431</accession>
<dbReference type="OrthoDB" id="76224at2759"/>
<feature type="compositionally biased region" description="Basic and acidic residues" evidence="1">
    <location>
        <begin position="428"/>
        <end position="441"/>
    </location>
</feature>
<sequence>MVKSNGTSSVPRTKSKQLSKAREPPKKTAPLSQEFIEDSDDDSTTGPANGTGTTKQNRPVVQSVKKATPTKLKSGKAAQPSRPSPSSESSDDDEPDADSPLSSKATRVNGVKGGAAKSKDTQNGSGTSESDAGNDSDSSSEDAESQAPKMNGSAAQAEDTDSDPDEAESGSDSEDDSDSDDASSSTSASDDGNLSPPRNHVSQARPVRPFHPPPGFKVVRPSDTSASMADLHSAIKAGHQIWHISAPKGVPVTSIKEMALQKALQGEPVLTFKDIDYCFNAEDQQNSSKLLIPNSDGYGASPVNITQTLCLQQVVKLPNLSAKQADPLRGSDAAAPLRAPAIKRKREQPGGLRMRFQPIGVIDNSSIGEDPSIDPTSAIPQVGKAEFRVPPPLPKSVMNSAEKKRKHDETLEERAARKAAKKSQKAAKKTDNDAISGKRDSAPSAKKPKSQESGEKNKKKHMPTQDTNG</sequence>
<dbReference type="PANTHER" id="PTHR28155">
    <property type="entry name" value="ACR243WP"/>
    <property type="match status" value="1"/>
</dbReference>
<feature type="compositionally biased region" description="Polar residues" evidence="1">
    <location>
        <begin position="1"/>
        <end position="12"/>
    </location>
</feature>
<comment type="caution">
    <text evidence="2">The sequence shown here is derived from an EMBL/GenBank/DDBJ whole genome shotgun (WGS) entry which is preliminary data.</text>
</comment>
<proteinExistence type="predicted"/>
<keyword evidence="3" id="KW-1185">Reference proteome</keyword>
<dbReference type="Gene3D" id="6.20.250.70">
    <property type="match status" value="1"/>
</dbReference>
<feature type="compositionally biased region" description="Polar residues" evidence="1">
    <location>
        <begin position="44"/>
        <end position="60"/>
    </location>
</feature>
<feature type="region of interest" description="Disordered" evidence="1">
    <location>
        <begin position="384"/>
        <end position="469"/>
    </location>
</feature>
<feature type="compositionally biased region" description="Acidic residues" evidence="1">
    <location>
        <begin position="132"/>
        <end position="144"/>
    </location>
</feature>
<dbReference type="AlphaFoldDB" id="A0A9P4M431"/>
<dbReference type="GO" id="GO:0006360">
    <property type="term" value="P:transcription by RNA polymerase I"/>
    <property type="evidence" value="ECO:0007669"/>
    <property type="project" value="InterPro"/>
</dbReference>
<name>A0A9P4M431_9PEZI</name>
<organism evidence="2 3">
    <name type="scientific">Rhizodiscina lignyota</name>
    <dbReference type="NCBI Taxonomy" id="1504668"/>
    <lineage>
        <taxon>Eukaryota</taxon>
        <taxon>Fungi</taxon>
        <taxon>Dikarya</taxon>
        <taxon>Ascomycota</taxon>
        <taxon>Pezizomycotina</taxon>
        <taxon>Dothideomycetes</taxon>
        <taxon>Pleosporomycetidae</taxon>
        <taxon>Aulographales</taxon>
        <taxon>Rhizodiscinaceae</taxon>
        <taxon>Rhizodiscina</taxon>
    </lineage>
</organism>
<feature type="compositionally biased region" description="Low complexity" evidence="1">
    <location>
        <begin position="182"/>
        <end position="191"/>
    </location>
</feature>